<evidence type="ECO:0000256" key="4">
    <source>
        <dbReference type="ARBA" id="ARBA00022759"/>
    </source>
</evidence>
<dbReference type="SUPFAM" id="SSF54814">
    <property type="entry name" value="Prokaryotic type KH domain (KH-domain type II)"/>
    <property type="match status" value="1"/>
</dbReference>
<feature type="binding site" evidence="12">
    <location>
        <position position="246"/>
    </location>
    <ligand>
        <name>Zn(2+)</name>
        <dbReference type="ChEBI" id="CHEBI:29105"/>
        <label>1</label>
    </ligand>
</feature>
<evidence type="ECO:0000259" key="15">
    <source>
        <dbReference type="SMART" id="SM01027"/>
    </source>
</evidence>
<evidence type="ECO:0000256" key="6">
    <source>
        <dbReference type="ARBA" id="ARBA00022833"/>
    </source>
</evidence>
<evidence type="ECO:0000256" key="9">
    <source>
        <dbReference type="ARBA" id="ARBA00023015"/>
    </source>
</evidence>
<dbReference type="InterPro" id="IPR004087">
    <property type="entry name" value="KH_dom"/>
</dbReference>
<dbReference type="Pfam" id="PF17214">
    <property type="entry name" value="KH_TffA"/>
    <property type="match status" value="1"/>
</dbReference>
<protein>
    <recommendedName>
        <fullName evidence="12">Transcription termination factor FttA</fullName>
        <ecNumber evidence="12">3.1.-.-</ecNumber>
    </recommendedName>
</protein>
<feature type="binding site" evidence="12">
    <location>
        <position position="249"/>
    </location>
    <ligand>
        <name>Zn(2+)</name>
        <dbReference type="ChEBI" id="CHEBI:29105"/>
        <label>2</label>
    </ligand>
</feature>
<proteinExistence type="inferred from homology"/>
<keyword evidence="2 12" id="KW-0540">Nuclease</keyword>
<dbReference type="OrthoDB" id="7155at2157"/>
<keyword evidence="9 12" id="KW-0805">Transcription regulation</keyword>
<keyword evidence="1 12" id="KW-0806">Transcription termination</keyword>
<dbReference type="NCBIfam" id="TIGR03675">
    <property type="entry name" value="arCOG00543"/>
    <property type="match status" value="1"/>
</dbReference>
<feature type="binding site" evidence="12">
    <location>
        <position position="248"/>
    </location>
    <ligand>
        <name>Zn(2+)</name>
        <dbReference type="ChEBI" id="CHEBI:29105"/>
        <label>2</label>
    </ligand>
</feature>
<evidence type="ECO:0000256" key="8">
    <source>
        <dbReference type="ARBA" id="ARBA00022884"/>
    </source>
</evidence>
<keyword evidence="17" id="KW-1185">Reference proteome</keyword>
<dbReference type="AlphaFoldDB" id="A0A4C2EE86"/>
<evidence type="ECO:0000256" key="5">
    <source>
        <dbReference type="ARBA" id="ARBA00022801"/>
    </source>
</evidence>
<dbReference type="EMBL" id="BIXZ01000001">
    <property type="protein sequence ID" value="GCF12821.1"/>
    <property type="molecule type" value="Genomic_DNA"/>
</dbReference>
<feature type="domain" description="K Homology" evidence="13">
    <location>
        <begin position="98"/>
        <end position="168"/>
    </location>
</feature>
<dbReference type="InterPro" id="IPR019975">
    <property type="entry name" value="aCPSF1"/>
</dbReference>
<feature type="region of interest" description="Metallo-beta-lactamase C-terminus" evidence="12">
    <location>
        <begin position="580"/>
        <end position="638"/>
    </location>
</feature>
<evidence type="ECO:0000259" key="14">
    <source>
        <dbReference type="SMART" id="SM00849"/>
    </source>
</evidence>
<gene>
    <name evidence="12" type="primary">fttA</name>
    <name evidence="16" type="ORF">Harman_07560</name>
</gene>
<dbReference type="CDD" id="cd02410">
    <property type="entry name" value="KH-II_CPSF_arch_rpt2"/>
    <property type="match status" value="1"/>
</dbReference>
<feature type="binding site" evidence="12">
    <location>
        <position position="244"/>
    </location>
    <ligand>
        <name>Zn(2+)</name>
        <dbReference type="ChEBI" id="CHEBI:29105"/>
        <label>1</label>
    </ligand>
</feature>
<dbReference type="InterPro" id="IPR033769">
    <property type="entry name" value="TffA_KH"/>
</dbReference>
<evidence type="ECO:0000313" key="16">
    <source>
        <dbReference type="EMBL" id="GCF12821.1"/>
    </source>
</evidence>
<dbReference type="InterPro" id="IPR050698">
    <property type="entry name" value="MBL"/>
</dbReference>
<comment type="cofactor">
    <cofactor evidence="12">
        <name>Zn(2+)</name>
        <dbReference type="ChEBI" id="CHEBI:29105"/>
    </cofactor>
    <text evidence="12">Binds 2 Zn(2+) ions, which are required for nuclease activity.</text>
</comment>
<dbReference type="InterPro" id="IPR036866">
    <property type="entry name" value="RibonucZ/Hydroxyglut_hydro"/>
</dbReference>
<dbReference type="Gene3D" id="3.60.15.10">
    <property type="entry name" value="Ribonuclease Z/Hydroxyacylglutathione hydrolase-like"/>
    <property type="match status" value="1"/>
</dbReference>
<feature type="region of interest" description="KHb" evidence="12">
    <location>
        <begin position="73"/>
        <end position="140"/>
    </location>
</feature>
<dbReference type="InterPro" id="IPR015946">
    <property type="entry name" value="KH_dom-like_a/b"/>
</dbReference>
<keyword evidence="5 12" id="KW-0378">Hydrolase</keyword>
<dbReference type="Gene3D" id="3.30.300.230">
    <property type="match status" value="1"/>
</dbReference>
<dbReference type="Pfam" id="PF07650">
    <property type="entry name" value="KH_2"/>
    <property type="match status" value="1"/>
</dbReference>
<dbReference type="SMART" id="SM00849">
    <property type="entry name" value="Lactamase_B"/>
    <property type="match status" value="1"/>
</dbReference>
<sequence length="638" mass="70637">MSTVDKQLEDVKATIDDEVPPRISVSDVTYEGPELVIYTRDPKEFAANSDLVRRLASKLRKRITVRPDPDVLTPPAEAEEAIRNLIPEEAGVVDLNFHADTGEVVVQAQKPGVVIGRRGETLRDITQEVGWTPEVVRTPPIESSTVDNVRNFLKQEREDRRDILERVGRQIHREPMSDDEYVRITTLGCCREVGRAAFILSTPDTRILVDCGSKPGSNGDQPYLDIPEAFGAGTNGIDAVVLTHAHLDHSALVPLLFEYGYDGPIYCTEPTRDLMGLLTLDYLDTAADKGRTPPYDSEMVREAIKHTIPLEYGDVTDIAPDIKLTLHNAGHVLGSSVCHFHVGDGLYNVAFSGDIHYDDTRLFDGAVNDFPRVETLVLESTYGGRNDYQTDQEDSERKLKQIVQNAYDRDGKVLIPTAAAGQSQELMLVLEEAMREGDIPEMPVHLDGMIWEATAVHTTYPEYLRDGLQDRIFDEDRNPFLADQFNHIDGGDAEREEIADGDSCIVLSPSGMLTGGPALSWLEQLGPDPDSTIALVGYQSQGTLGNRIQRGIDEVPVGASGRSETVPLEMTVETVDGFSGHADRQGLENFVKTMNPRPEKILCVHGDESATQDLSSSLYHGQNIRTFAPENLETFRFR</sequence>
<dbReference type="InterPro" id="IPR022712">
    <property type="entry name" value="Beta_Casp"/>
</dbReference>
<keyword evidence="11" id="KW-0804">Transcription</keyword>
<dbReference type="GO" id="GO:0003723">
    <property type="term" value="F:RNA binding"/>
    <property type="evidence" value="ECO:0007669"/>
    <property type="project" value="UniProtKB-UniRule"/>
</dbReference>
<reference evidence="16 17" key="1">
    <citation type="submission" date="2019-02" db="EMBL/GenBank/DDBJ databases">
        <title>Haloarcula mannanilyticum sp. nov., a mannan degrading haloarchaeon isolated from commercial salt.</title>
        <authorList>
            <person name="Enomoto S."/>
            <person name="Shimane Y."/>
            <person name="Kamekura M."/>
            <person name="Ito T."/>
            <person name="Moriya O."/>
            <person name="Ihara K."/>
            <person name="Takahashi-Ando N."/>
            <person name="Fukushima Y."/>
            <person name="Yoshida Y."/>
            <person name="Usama R."/>
            <person name="Takai K."/>
            <person name="Minegishi H."/>
        </authorList>
    </citation>
    <scope>NUCLEOTIDE SEQUENCE [LARGE SCALE GENOMIC DNA]</scope>
    <source>
        <strain evidence="16 17">MD130-1</strain>
    </source>
</reference>
<dbReference type="Proteomes" id="UP000304382">
    <property type="component" value="Unassembled WGS sequence"/>
</dbReference>
<feature type="binding site" evidence="12">
    <location>
        <position position="354"/>
    </location>
    <ligand>
        <name>Zn(2+)</name>
        <dbReference type="ChEBI" id="CHEBI:29105"/>
        <label>2</label>
    </ligand>
</feature>
<feature type="region of interest" description="KHa" evidence="12">
    <location>
        <begin position="5"/>
        <end position="72"/>
    </location>
</feature>
<accession>A0A4C2EE86</accession>
<dbReference type="SUPFAM" id="SSF56281">
    <property type="entry name" value="Metallo-hydrolase/oxidoreductase"/>
    <property type="match status" value="1"/>
</dbReference>
<dbReference type="HAMAP" id="MF_00870">
    <property type="entry name" value="FttA"/>
    <property type="match status" value="1"/>
</dbReference>
<dbReference type="PANTHER" id="PTHR11203">
    <property type="entry name" value="CLEAVAGE AND POLYADENYLATION SPECIFICITY FACTOR FAMILY MEMBER"/>
    <property type="match status" value="1"/>
</dbReference>
<comment type="subunit">
    <text evidence="12">Homodimer. Interacts with RNA polymerase (RNAP), interacts with the Spt4-Spt5 complex.</text>
</comment>
<dbReference type="GO" id="GO:0008270">
    <property type="term" value="F:zinc ion binding"/>
    <property type="evidence" value="ECO:0007669"/>
    <property type="project" value="UniProtKB-UniRule"/>
</dbReference>
<dbReference type="InterPro" id="IPR009019">
    <property type="entry name" value="KH_sf_prok-type"/>
</dbReference>
<evidence type="ECO:0000256" key="11">
    <source>
        <dbReference type="ARBA" id="ARBA00023163"/>
    </source>
</evidence>
<dbReference type="InterPro" id="IPR011108">
    <property type="entry name" value="RMMBL"/>
</dbReference>
<dbReference type="Pfam" id="PF07521">
    <property type="entry name" value="RMMBL"/>
    <property type="match status" value="1"/>
</dbReference>
<keyword evidence="3 12" id="KW-0479">Metal-binding</keyword>
<dbReference type="RefSeq" id="WP_137682487.1">
    <property type="nucleotide sequence ID" value="NZ_BIXZ01000001.1"/>
</dbReference>
<organism evidence="16 17">
    <name type="scientific">Haloarcula mannanilytica</name>
    <dbReference type="NCBI Taxonomy" id="2509225"/>
    <lineage>
        <taxon>Archaea</taxon>
        <taxon>Methanobacteriati</taxon>
        <taxon>Methanobacteriota</taxon>
        <taxon>Stenosarchaea group</taxon>
        <taxon>Halobacteria</taxon>
        <taxon>Halobacteriales</taxon>
        <taxon>Haloarculaceae</taxon>
        <taxon>Haloarcula</taxon>
    </lineage>
</organism>
<keyword evidence="4 12" id="KW-0255">Endonuclease</keyword>
<dbReference type="EC" id="3.1.-.-" evidence="12"/>
<dbReference type="InterPro" id="IPR004044">
    <property type="entry name" value="KH_dom_type_2"/>
</dbReference>
<keyword evidence="6 12" id="KW-0862">Zinc</keyword>
<evidence type="ECO:0000256" key="7">
    <source>
        <dbReference type="ARBA" id="ARBA00022839"/>
    </source>
</evidence>
<dbReference type="GO" id="GO:0006353">
    <property type="term" value="P:DNA-templated transcription termination"/>
    <property type="evidence" value="ECO:0007669"/>
    <property type="project" value="UniProtKB-UniRule"/>
</dbReference>
<dbReference type="Pfam" id="PF00753">
    <property type="entry name" value="Lactamase_B"/>
    <property type="match status" value="1"/>
</dbReference>
<evidence type="ECO:0000313" key="17">
    <source>
        <dbReference type="Proteomes" id="UP000304382"/>
    </source>
</evidence>
<keyword evidence="10 12" id="KW-0238">DNA-binding</keyword>
<dbReference type="PROSITE" id="PS50084">
    <property type="entry name" value="KH_TYPE_1"/>
    <property type="match status" value="1"/>
</dbReference>
<dbReference type="GO" id="GO:0004532">
    <property type="term" value="F:RNA exonuclease activity"/>
    <property type="evidence" value="ECO:0007669"/>
    <property type="project" value="UniProtKB-UniRule"/>
</dbReference>
<feature type="binding site" evidence="12">
    <location>
        <position position="354"/>
    </location>
    <ligand>
        <name>Zn(2+)</name>
        <dbReference type="ChEBI" id="CHEBI:29105"/>
        <label>1</label>
    </ligand>
</feature>
<dbReference type="SMART" id="SM01027">
    <property type="entry name" value="Beta-Casp"/>
    <property type="match status" value="1"/>
</dbReference>
<dbReference type="GO" id="GO:0004521">
    <property type="term" value="F:RNA endonuclease activity"/>
    <property type="evidence" value="ECO:0007669"/>
    <property type="project" value="UniProtKB-UniRule"/>
</dbReference>
<comment type="caution">
    <text evidence="16">The sequence shown here is derived from an EMBL/GenBank/DDBJ whole genome shotgun (WGS) entry which is preliminary data.</text>
</comment>
<comment type="similarity">
    <text evidence="12">Belongs to the metallo-beta-lactamase superfamily. RNA-metabolizing metallo-beta-lactamase-like family. FttA subfamily.</text>
</comment>
<keyword evidence="7 12" id="KW-0269">Exonuclease</keyword>
<evidence type="ECO:0000256" key="10">
    <source>
        <dbReference type="ARBA" id="ARBA00023125"/>
    </source>
</evidence>
<dbReference type="PANTHER" id="PTHR11203:SF51">
    <property type="entry name" value="CLEAVAGE AND POLYADENYLATION SPECIFICITY FACTOR"/>
    <property type="match status" value="1"/>
</dbReference>
<evidence type="ECO:0000256" key="3">
    <source>
        <dbReference type="ARBA" id="ARBA00022723"/>
    </source>
</evidence>
<feature type="domain" description="Beta-Casp" evidence="15">
    <location>
        <begin position="423"/>
        <end position="548"/>
    </location>
</feature>
<feature type="binding site" evidence="12">
    <location>
        <position position="605"/>
    </location>
    <ligand>
        <name>Zn(2+)</name>
        <dbReference type="ChEBI" id="CHEBI:29105"/>
        <label>2</label>
    </ligand>
</feature>
<dbReference type="InterPro" id="IPR001279">
    <property type="entry name" value="Metallo-B-lactamas"/>
</dbReference>
<keyword evidence="8 12" id="KW-0694">RNA-binding</keyword>
<evidence type="ECO:0000256" key="12">
    <source>
        <dbReference type="HAMAP-Rule" id="MF_00870"/>
    </source>
</evidence>
<feature type="binding site" evidence="12">
    <location>
        <position position="331"/>
    </location>
    <ligand>
        <name>Zn(2+)</name>
        <dbReference type="ChEBI" id="CHEBI:29105"/>
        <label>1</label>
    </ligand>
</feature>
<dbReference type="GO" id="GO:0003677">
    <property type="term" value="F:DNA binding"/>
    <property type="evidence" value="ECO:0007669"/>
    <property type="project" value="UniProtKB-KW"/>
</dbReference>
<feature type="domain" description="Metallo-beta-lactamase" evidence="14">
    <location>
        <begin position="194"/>
        <end position="418"/>
    </location>
</feature>
<dbReference type="SMART" id="SM00322">
    <property type="entry name" value="KH"/>
    <property type="match status" value="1"/>
</dbReference>
<feature type="region of interest" description="Beta-Casp" evidence="12">
    <location>
        <begin position="386"/>
        <end position="579"/>
    </location>
</feature>
<evidence type="ECO:0000256" key="2">
    <source>
        <dbReference type="ARBA" id="ARBA00022722"/>
    </source>
</evidence>
<dbReference type="CDD" id="cd16295">
    <property type="entry name" value="TTHA0252-CPSF-like_MBL-fold"/>
    <property type="match status" value="1"/>
</dbReference>
<evidence type="ECO:0000256" key="1">
    <source>
        <dbReference type="ARBA" id="ARBA00022472"/>
    </source>
</evidence>
<name>A0A4C2EE86_9EURY</name>
<dbReference type="Pfam" id="PF10996">
    <property type="entry name" value="Beta-Casp"/>
    <property type="match status" value="1"/>
</dbReference>
<feature type="region of interest" description="Metallo-beta-lactamase N-terminus" evidence="12">
    <location>
        <begin position="181"/>
        <end position="385"/>
    </location>
</feature>
<dbReference type="Gene3D" id="3.40.50.10890">
    <property type="match status" value="1"/>
</dbReference>
<evidence type="ECO:0000259" key="13">
    <source>
        <dbReference type="SMART" id="SM00322"/>
    </source>
</evidence>
<dbReference type="CDD" id="cd22532">
    <property type="entry name" value="KH-II_CPSF_arch_rpt1"/>
    <property type="match status" value="1"/>
</dbReference>
<dbReference type="Gene3D" id="3.30.300.20">
    <property type="match status" value="1"/>
</dbReference>
<comment type="function">
    <text evidence="12">Terminates transcription on the whole genome. Termination is linked to FttA-mediated RNA cleavage and does not require NTP hydrolysis. Cleaves endonucleolytically at the RNA exit channel of RNA polymerase (RNAP); the 5'-3' exonuclease activity of this protein degrades the nascent RNA released from RNAP.</text>
</comment>